<accession>A0ABW5CRU1</accession>
<gene>
    <name evidence="2" type="ORF">ACFSKP_03050</name>
</gene>
<organism evidence="2 3">
    <name type="scientific">Pontibacter ruber</name>
    <dbReference type="NCBI Taxonomy" id="1343895"/>
    <lineage>
        <taxon>Bacteria</taxon>
        <taxon>Pseudomonadati</taxon>
        <taxon>Bacteroidota</taxon>
        <taxon>Cytophagia</taxon>
        <taxon>Cytophagales</taxon>
        <taxon>Hymenobacteraceae</taxon>
        <taxon>Pontibacter</taxon>
    </lineage>
</organism>
<dbReference type="InterPro" id="IPR001478">
    <property type="entry name" value="PDZ"/>
</dbReference>
<dbReference type="SUPFAM" id="SSF50156">
    <property type="entry name" value="PDZ domain-like"/>
    <property type="match status" value="1"/>
</dbReference>
<name>A0ABW5CRU1_9BACT</name>
<dbReference type="PANTHER" id="PTHR43265:SF1">
    <property type="entry name" value="ESTERASE ESTD"/>
    <property type="match status" value="1"/>
</dbReference>
<dbReference type="InterPro" id="IPR022742">
    <property type="entry name" value="Hydrolase_4"/>
</dbReference>
<sequence length="455" mass="50692">MRSITTFIFLWIGILSCGFAQNLKRRPFLGVQLSPVSDSLASAGNLKSTEGALVVQVIPKSTAATLRVQPNDVIVRVNQAPVKTYTDVVDRARQFKTGENVTLELIRKGKRMTLKGKVQPMPFETDPNADVLYDEVALGNNAYARSIIKKPKGKGKYPAVFFIQGYGCNSIDNLPADNPQRLLLDGLVAKGYAVYRMEKPGMGDSQGTQPCTEISYTEELAAFAAGLKELKQYDFVDTENIFLFGHSLGGNTAPLIAADEKVKGIIVYGITGKPWGEYLIELFREQSPMNGTDYVQVEEDMKTLLPLVYELMVLKKSPGELAQNAVYKPYLERRFDYDGRGHLFGRHYTFLQQLNDIPLNKAWKAANAHTLAIYGEADIPALNPDGAKLVVDVVNSYYPGKATYQFLPRTDHGFMEVGTKEDYRRLQSGAAVPARFNQKLVDLVDSWIKERLRKA</sequence>
<dbReference type="Proteomes" id="UP001597374">
    <property type="component" value="Unassembled WGS sequence"/>
</dbReference>
<dbReference type="PROSITE" id="PS51257">
    <property type="entry name" value="PROKAR_LIPOPROTEIN"/>
    <property type="match status" value="1"/>
</dbReference>
<dbReference type="PROSITE" id="PS50106">
    <property type="entry name" value="PDZ"/>
    <property type="match status" value="1"/>
</dbReference>
<dbReference type="SUPFAM" id="SSF53474">
    <property type="entry name" value="alpha/beta-Hydrolases"/>
    <property type="match status" value="1"/>
</dbReference>
<keyword evidence="3" id="KW-1185">Reference proteome</keyword>
<dbReference type="InterPro" id="IPR053145">
    <property type="entry name" value="AB_hydrolase_Est10"/>
</dbReference>
<dbReference type="PANTHER" id="PTHR43265">
    <property type="entry name" value="ESTERASE ESTD"/>
    <property type="match status" value="1"/>
</dbReference>
<dbReference type="Gene3D" id="2.30.42.10">
    <property type="match status" value="1"/>
</dbReference>
<dbReference type="Pfam" id="PF12146">
    <property type="entry name" value="Hydrolase_4"/>
    <property type="match status" value="1"/>
</dbReference>
<evidence type="ECO:0000259" key="1">
    <source>
        <dbReference type="PROSITE" id="PS50106"/>
    </source>
</evidence>
<evidence type="ECO:0000313" key="3">
    <source>
        <dbReference type="Proteomes" id="UP001597374"/>
    </source>
</evidence>
<dbReference type="GO" id="GO:0016787">
    <property type="term" value="F:hydrolase activity"/>
    <property type="evidence" value="ECO:0007669"/>
    <property type="project" value="UniProtKB-KW"/>
</dbReference>
<dbReference type="Pfam" id="PF13180">
    <property type="entry name" value="PDZ_2"/>
    <property type="match status" value="1"/>
</dbReference>
<reference evidence="3" key="1">
    <citation type="journal article" date="2019" name="Int. J. Syst. Evol. Microbiol.">
        <title>The Global Catalogue of Microorganisms (GCM) 10K type strain sequencing project: providing services to taxonomists for standard genome sequencing and annotation.</title>
        <authorList>
            <consortium name="The Broad Institute Genomics Platform"/>
            <consortium name="The Broad Institute Genome Sequencing Center for Infectious Disease"/>
            <person name="Wu L."/>
            <person name="Ma J."/>
        </authorList>
    </citation>
    <scope>NUCLEOTIDE SEQUENCE [LARGE SCALE GENOMIC DNA]</scope>
    <source>
        <strain evidence="3">CGMCC 4.1782</strain>
    </source>
</reference>
<dbReference type="EMBL" id="JBHUIM010000001">
    <property type="protein sequence ID" value="MFD2245216.1"/>
    <property type="molecule type" value="Genomic_DNA"/>
</dbReference>
<dbReference type="InterPro" id="IPR036034">
    <property type="entry name" value="PDZ_sf"/>
</dbReference>
<proteinExistence type="predicted"/>
<comment type="caution">
    <text evidence="2">The sequence shown here is derived from an EMBL/GenBank/DDBJ whole genome shotgun (WGS) entry which is preliminary data.</text>
</comment>
<dbReference type="SMART" id="SM00228">
    <property type="entry name" value="PDZ"/>
    <property type="match status" value="1"/>
</dbReference>
<feature type="domain" description="PDZ" evidence="1">
    <location>
        <begin position="29"/>
        <end position="109"/>
    </location>
</feature>
<dbReference type="RefSeq" id="WP_250429327.1">
    <property type="nucleotide sequence ID" value="NZ_JALPRR010000002.1"/>
</dbReference>
<dbReference type="Gene3D" id="3.40.50.1820">
    <property type="entry name" value="alpha/beta hydrolase"/>
    <property type="match status" value="1"/>
</dbReference>
<keyword evidence="2" id="KW-0378">Hydrolase</keyword>
<evidence type="ECO:0000313" key="2">
    <source>
        <dbReference type="EMBL" id="MFD2245216.1"/>
    </source>
</evidence>
<protein>
    <submittedName>
        <fullName evidence="2">Alpha/beta fold hydrolase</fullName>
    </submittedName>
</protein>
<dbReference type="InterPro" id="IPR029058">
    <property type="entry name" value="AB_hydrolase_fold"/>
</dbReference>
<dbReference type="CDD" id="cd06779">
    <property type="entry name" value="cpPDZ_Deg_HtrA-like"/>
    <property type="match status" value="1"/>
</dbReference>